<dbReference type="InterPro" id="IPR015424">
    <property type="entry name" value="PyrdxlP-dep_Trfase"/>
</dbReference>
<dbReference type="Gene3D" id="3.90.100.10">
    <property type="entry name" value="Orn/Lys/Arg decarboxylase, C-terminal domain"/>
    <property type="match status" value="1"/>
</dbReference>
<dbReference type="SUPFAM" id="SSF53383">
    <property type="entry name" value="PLP-dependent transferases"/>
    <property type="match status" value="1"/>
</dbReference>
<keyword evidence="5" id="KW-0456">Lyase</keyword>
<dbReference type="Proteomes" id="UP000252254">
    <property type="component" value="Unassembled WGS sequence"/>
</dbReference>
<accession>A0A366DQJ6</accession>
<comment type="caution">
    <text evidence="8">The sequence shown here is derived from an EMBL/GenBank/DDBJ whole genome shotgun (WGS) entry which is preliminary data.</text>
</comment>
<protein>
    <submittedName>
        <fullName evidence="8">Lysine decarboxylase</fullName>
    </submittedName>
</protein>
<dbReference type="OrthoDB" id="9815233at2"/>
<dbReference type="InterPro" id="IPR008286">
    <property type="entry name" value="Prn/Lys/Arg_de-COase_C"/>
</dbReference>
<keyword evidence="4" id="KW-0663">Pyridoxal phosphate</keyword>
<evidence type="ECO:0000259" key="7">
    <source>
        <dbReference type="Pfam" id="PF03711"/>
    </source>
</evidence>
<evidence type="ECO:0000313" key="8">
    <source>
        <dbReference type="EMBL" id="RBO92357.1"/>
    </source>
</evidence>
<keyword evidence="9" id="KW-1185">Reference proteome</keyword>
<dbReference type="InterPro" id="IPR000310">
    <property type="entry name" value="Orn/Lys/Arg_deCO2ase_major_dom"/>
</dbReference>
<dbReference type="Pfam" id="PF01276">
    <property type="entry name" value="OKR_DC_1"/>
    <property type="match status" value="1"/>
</dbReference>
<evidence type="ECO:0000259" key="6">
    <source>
        <dbReference type="Pfam" id="PF01276"/>
    </source>
</evidence>
<dbReference type="Gene3D" id="3.40.640.10">
    <property type="entry name" value="Type I PLP-dependent aspartate aminotransferase-like (Major domain)"/>
    <property type="match status" value="1"/>
</dbReference>
<comment type="cofactor">
    <cofactor evidence="1">
        <name>pyridoxal 5'-phosphate</name>
        <dbReference type="ChEBI" id="CHEBI:597326"/>
    </cofactor>
</comment>
<organism evidence="8 9">
    <name type="scientific">Paraliobacillus ryukyuensis</name>
    <dbReference type="NCBI Taxonomy" id="200904"/>
    <lineage>
        <taxon>Bacteria</taxon>
        <taxon>Bacillati</taxon>
        <taxon>Bacillota</taxon>
        <taxon>Bacilli</taxon>
        <taxon>Bacillales</taxon>
        <taxon>Bacillaceae</taxon>
        <taxon>Paraliobacillus</taxon>
    </lineage>
</organism>
<name>A0A366DQJ6_9BACI</name>
<dbReference type="EMBL" id="QNRI01000014">
    <property type="protein sequence ID" value="RBO92357.1"/>
    <property type="molecule type" value="Genomic_DNA"/>
</dbReference>
<evidence type="ECO:0000256" key="5">
    <source>
        <dbReference type="ARBA" id="ARBA00023239"/>
    </source>
</evidence>
<dbReference type="RefSeq" id="WP_113870075.1">
    <property type="nucleotide sequence ID" value="NZ_BAABQN010000016.1"/>
</dbReference>
<dbReference type="SUPFAM" id="SSF55904">
    <property type="entry name" value="Ornithine decarboxylase C-terminal domain"/>
    <property type="match status" value="1"/>
</dbReference>
<reference evidence="8 9" key="1">
    <citation type="submission" date="2018-06" db="EMBL/GenBank/DDBJ databases">
        <title>Genomic Encyclopedia of Type Strains, Phase IV (KMG-IV): sequencing the most valuable type-strain genomes for metagenomic binning, comparative biology and taxonomic classification.</title>
        <authorList>
            <person name="Goeker M."/>
        </authorList>
    </citation>
    <scope>NUCLEOTIDE SEQUENCE [LARGE SCALE GENOMIC DNA]</scope>
    <source>
        <strain evidence="8 9">DSM 15140</strain>
    </source>
</reference>
<dbReference type="InterPro" id="IPR036633">
    <property type="entry name" value="Prn/Lys/Arg_de-COase_C_sf"/>
</dbReference>
<sequence length="483" mass="54319">MDMNQEKTPLFNKLMEFQKHKPISLHVPGHKNGTVIPTGSKEIYQRIMSIDMTELNGLDDLHAPEGIIAEAQDLASDYFQSQKTFFLIGGSTVGNLAMILATCGEGDKVIIQRNCHKSVWNGLELSGATPILVSPAFDNEVGRYTVPNKGQLIKVINQNPEARAILLTYPDYFGRTYDLKPIIEAAHEQQIAVLIDEAHGVHFSIPHSSVPKSALELGADAVVQSAHKMAPAMTMTAFLHIGLSTKLLNSATISHYLAILQSSSPSYPLLASLDTARHYLATRTTEDIDFVLNSVLSMRSILATNDVWKLLPFHITIDDPLKITIEVRSGYDVNQVIRLFEENHIYAELQTENQILFIHGLEVFNEWRRLKTTVEKVTRELKINEKHATIEKHTNIFPKQISSLHYSYKQMKELNQVFVSWEESIGKVAAQHITPYPPGIPIIGKGEVIEVAHVHHIKQLLNAKIKFQQHNIQHIQQGLYVFL</sequence>
<keyword evidence="3" id="KW-0210">Decarboxylase</keyword>
<dbReference type="InterPro" id="IPR052357">
    <property type="entry name" value="Orn_Lys_Arg_decarboxylase-I"/>
</dbReference>
<dbReference type="PANTHER" id="PTHR43277">
    <property type="entry name" value="ARGININE DECARBOXYLASE"/>
    <property type="match status" value="1"/>
</dbReference>
<feature type="domain" description="Orn/Lys/Arg decarboxylase C-terminal" evidence="7">
    <location>
        <begin position="370"/>
        <end position="466"/>
    </location>
</feature>
<feature type="domain" description="Orn/Lys/Arg decarboxylases family 1 pyridoxal-P attachment site" evidence="6">
    <location>
        <begin position="8"/>
        <end position="313"/>
    </location>
</feature>
<evidence type="ECO:0000256" key="3">
    <source>
        <dbReference type="ARBA" id="ARBA00022793"/>
    </source>
</evidence>
<dbReference type="GO" id="GO:0016831">
    <property type="term" value="F:carboxy-lyase activity"/>
    <property type="evidence" value="ECO:0007669"/>
    <property type="project" value="UniProtKB-KW"/>
</dbReference>
<evidence type="ECO:0000256" key="4">
    <source>
        <dbReference type="ARBA" id="ARBA00022898"/>
    </source>
</evidence>
<dbReference type="STRING" id="200904.GCA_900168775_02934"/>
<dbReference type="AlphaFoldDB" id="A0A366DQJ6"/>
<dbReference type="Pfam" id="PF03711">
    <property type="entry name" value="OKR_DC_1_C"/>
    <property type="match status" value="1"/>
</dbReference>
<dbReference type="InterPro" id="IPR015421">
    <property type="entry name" value="PyrdxlP-dep_Trfase_major"/>
</dbReference>
<comment type="similarity">
    <text evidence="2">Belongs to the Orn/Lys/Arg decarboxylase class-I family.</text>
</comment>
<evidence type="ECO:0000256" key="1">
    <source>
        <dbReference type="ARBA" id="ARBA00001933"/>
    </source>
</evidence>
<dbReference type="PANTHER" id="PTHR43277:SF3">
    <property type="entry name" value="DECARBOXYLASE, PUTATIVE-RELATED"/>
    <property type="match status" value="1"/>
</dbReference>
<gene>
    <name evidence="8" type="ORF">DES48_11456</name>
</gene>
<evidence type="ECO:0000313" key="9">
    <source>
        <dbReference type="Proteomes" id="UP000252254"/>
    </source>
</evidence>
<proteinExistence type="inferred from homology"/>
<evidence type="ECO:0000256" key="2">
    <source>
        <dbReference type="ARBA" id="ARBA00010671"/>
    </source>
</evidence>